<evidence type="ECO:0000256" key="21">
    <source>
        <dbReference type="ARBA" id="ARBA00043065"/>
    </source>
</evidence>
<dbReference type="PANTHER" id="PTHR23033:SF14">
    <property type="entry name" value="GLYCOPROTEIN-N-ACETYLGALACTOSAMINE 3-BETA-GALACTOSYLTRANSFERASE 1-RELATED"/>
    <property type="match status" value="1"/>
</dbReference>
<evidence type="ECO:0000256" key="7">
    <source>
        <dbReference type="ARBA" id="ARBA00022676"/>
    </source>
</evidence>
<dbReference type="Proteomes" id="UP001107558">
    <property type="component" value="Chromosome 4"/>
</dbReference>
<reference evidence="25" key="1">
    <citation type="submission" date="2021-03" db="EMBL/GenBank/DDBJ databases">
        <title>Chromosome level genome of the anhydrobiotic midge Polypedilum vanderplanki.</title>
        <authorList>
            <person name="Yoshida Y."/>
            <person name="Kikawada T."/>
            <person name="Gusev O."/>
        </authorList>
    </citation>
    <scope>NUCLEOTIDE SEQUENCE</scope>
    <source>
        <strain evidence="25">NIAS01</strain>
        <tissue evidence="25">Whole body or cell culture</tissue>
    </source>
</reference>
<dbReference type="GO" id="GO:0016020">
    <property type="term" value="C:membrane"/>
    <property type="evidence" value="ECO:0007669"/>
    <property type="project" value="UniProtKB-SubCell"/>
</dbReference>
<dbReference type="EMBL" id="JADBJN010000004">
    <property type="protein sequence ID" value="KAG5668500.1"/>
    <property type="molecule type" value="Genomic_DNA"/>
</dbReference>
<evidence type="ECO:0000313" key="26">
    <source>
        <dbReference type="Proteomes" id="UP001107558"/>
    </source>
</evidence>
<keyword evidence="9 23" id="KW-0812">Transmembrane</keyword>
<evidence type="ECO:0000256" key="12">
    <source>
        <dbReference type="ARBA" id="ARBA00022968"/>
    </source>
</evidence>
<evidence type="ECO:0000256" key="1">
    <source>
        <dbReference type="ARBA" id="ARBA00001936"/>
    </source>
</evidence>
<dbReference type="PANTHER" id="PTHR23033">
    <property type="entry name" value="BETA1,3-GALACTOSYLTRANSFERASE"/>
    <property type="match status" value="1"/>
</dbReference>
<evidence type="ECO:0000256" key="4">
    <source>
        <dbReference type="ARBA" id="ARBA00006462"/>
    </source>
</evidence>
<dbReference type="FunFam" id="3.90.550.50:FF:000017">
    <property type="entry name" value="Glycoprotein-N-acetylgalactosamine 3-beta-galactosyltransferase 1"/>
    <property type="match status" value="1"/>
</dbReference>
<evidence type="ECO:0000256" key="19">
    <source>
        <dbReference type="ARBA" id="ARBA00041226"/>
    </source>
</evidence>
<organism evidence="25 26">
    <name type="scientific">Polypedilum vanderplanki</name>
    <name type="common">Sleeping chironomid midge</name>
    <dbReference type="NCBI Taxonomy" id="319348"/>
    <lineage>
        <taxon>Eukaryota</taxon>
        <taxon>Metazoa</taxon>
        <taxon>Ecdysozoa</taxon>
        <taxon>Arthropoda</taxon>
        <taxon>Hexapoda</taxon>
        <taxon>Insecta</taxon>
        <taxon>Pterygota</taxon>
        <taxon>Neoptera</taxon>
        <taxon>Endopterygota</taxon>
        <taxon>Diptera</taxon>
        <taxon>Nematocera</taxon>
        <taxon>Chironomoidea</taxon>
        <taxon>Chironomidae</taxon>
        <taxon>Chironominae</taxon>
        <taxon>Polypedilum</taxon>
        <taxon>Polypedilum</taxon>
    </lineage>
</organism>
<feature type="domain" description="Fringe-like glycosyltransferase" evidence="24">
    <location>
        <begin position="118"/>
        <end position="279"/>
    </location>
</feature>
<evidence type="ECO:0000256" key="17">
    <source>
        <dbReference type="ARBA" id="ARBA00023211"/>
    </source>
</evidence>
<proteinExistence type="inferred from homology"/>
<evidence type="ECO:0000259" key="24">
    <source>
        <dbReference type="Pfam" id="PF02434"/>
    </source>
</evidence>
<accession>A0A9J6BF52</accession>
<evidence type="ECO:0000256" key="6">
    <source>
        <dbReference type="ARBA" id="ARBA00012557"/>
    </source>
</evidence>
<gene>
    <name evidence="25" type="ORF">PVAND_016439</name>
</gene>
<name>A0A9J6BF52_POLVA</name>
<evidence type="ECO:0000256" key="13">
    <source>
        <dbReference type="ARBA" id="ARBA00022989"/>
    </source>
</evidence>
<evidence type="ECO:0000256" key="14">
    <source>
        <dbReference type="ARBA" id="ARBA00023136"/>
    </source>
</evidence>
<evidence type="ECO:0000256" key="10">
    <source>
        <dbReference type="ARBA" id="ARBA00022723"/>
    </source>
</evidence>
<dbReference type="EC" id="2.4.1.122" evidence="6"/>
<keyword evidence="11" id="KW-0547">Nucleotide-binding</keyword>
<evidence type="ECO:0000256" key="23">
    <source>
        <dbReference type="SAM" id="Phobius"/>
    </source>
</evidence>
<evidence type="ECO:0000256" key="16">
    <source>
        <dbReference type="ARBA" id="ARBA00023180"/>
    </source>
</evidence>
<evidence type="ECO:0000256" key="18">
    <source>
        <dbReference type="ARBA" id="ARBA00040898"/>
    </source>
</evidence>
<keyword evidence="14 23" id="KW-0472">Membrane</keyword>
<comment type="caution">
    <text evidence="25">The sequence shown here is derived from an EMBL/GenBank/DDBJ whole genome shotgun (WGS) entry which is preliminary data.</text>
</comment>
<keyword evidence="15" id="KW-1015">Disulfide bond</keyword>
<dbReference type="Pfam" id="PF02434">
    <property type="entry name" value="Fringe"/>
    <property type="match status" value="1"/>
</dbReference>
<keyword evidence="8" id="KW-0808">Transferase</keyword>
<evidence type="ECO:0000256" key="9">
    <source>
        <dbReference type="ARBA" id="ARBA00022692"/>
    </source>
</evidence>
<keyword evidence="16" id="KW-0325">Glycoprotein</keyword>
<comment type="subunit">
    <text evidence="5">Homodimer; disulfide-linked.</text>
</comment>
<dbReference type="AlphaFoldDB" id="A0A9J6BF52"/>
<evidence type="ECO:0000256" key="20">
    <source>
        <dbReference type="ARBA" id="ARBA00042009"/>
    </source>
</evidence>
<keyword evidence="12" id="KW-0735">Signal-anchor</keyword>
<keyword evidence="13 23" id="KW-1133">Transmembrane helix</keyword>
<comment type="cofactor">
    <cofactor evidence="1">
        <name>Mn(2+)</name>
        <dbReference type="ChEBI" id="CHEBI:29035"/>
    </cofactor>
</comment>
<dbReference type="Gene3D" id="3.90.550.50">
    <property type="match status" value="1"/>
</dbReference>
<keyword evidence="7" id="KW-0328">Glycosyltransferase</keyword>
<evidence type="ECO:0000256" key="3">
    <source>
        <dbReference type="ARBA" id="ARBA00004922"/>
    </source>
</evidence>
<comment type="function">
    <text evidence="22">Glycosyltransferase that generates the core 1 O-glycan Gal-beta1-3GalNAc-alpha1-Ser/Thr (T antigen), which is a precursor for many extended O-glycans in glycoproteins.</text>
</comment>
<feature type="transmembrane region" description="Helical" evidence="23">
    <location>
        <begin position="33"/>
        <end position="52"/>
    </location>
</feature>
<dbReference type="GO" id="GO:0000166">
    <property type="term" value="F:nucleotide binding"/>
    <property type="evidence" value="ECO:0007669"/>
    <property type="project" value="UniProtKB-KW"/>
</dbReference>
<evidence type="ECO:0000256" key="11">
    <source>
        <dbReference type="ARBA" id="ARBA00022741"/>
    </source>
</evidence>
<comment type="similarity">
    <text evidence="4">Belongs to the glycosyltransferase 31 family. Beta3-Gal-T subfamily.</text>
</comment>
<dbReference type="GO" id="GO:0016263">
    <property type="term" value="F:glycoprotein-N-acetylgalactosamine 3-beta-galactosyltransferase activity"/>
    <property type="evidence" value="ECO:0007669"/>
    <property type="project" value="UniProtKB-EC"/>
</dbReference>
<sequence length="398" mass="46216">MNKFNDVRYKMLNSDSHLPIRSHHINYLRRSNFVILFFGFALGFFFAILMEFSPSTMTFKSNDAFTFKHSDPHFGRELNDASGPTADVGFHEPYDNTHKYENGTVASQLYKDVRVLCWIMTNPKNHKKKAIHVKKTWGKRCNKLLFMSSTVDPELESVALPVKEGRNNLWAKTKEAFKYIYDHHLDEIDWVLKADDDTYVVVENLRYMLYPYASSQPIYFGCRFKPYVKQGYMSGGAGYVLSKQALIRFVEEGLTDKTKCRQDADGAEDVEIGKCLENVHVLAGDSRDSHGRGRFFPFVPEHHLIPGHVDKNFWYYKYIYYEAKEGMDCCSDNAISFHYVSPNQMYVLEYLIYHLRPYGLVQFDQPLPKKISLSEISEEAHKNATNLNESNTNDNEKL</sequence>
<keyword evidence="10" id="KW-0479">Metal-binding</keyword>
<evidence type="ECO:0000256" key="22">
    <source>
        <dbReference type="ARBA" id="ARBA00059245"/>
    </source>
</evidence>
<evidence type="ECO:0000256" key="8">
    <source>
        <dbReference type="ARBA" id="ARBA00022679"/>
    </source>
</evidence>
<dbReference type="OrthoDB" id="414175at2759"/>
<dbReference type="InterPro" id="IPR026050">
    <property type="entry name" value="C1GALT1/C1GALT1_chp1"/>
</dbReference>
<comment type="subcellular location">
    <subcellularLocation>
        <location evidence="2">Membrane</location>
        <topology evidence="2">Single-pass type II membrane protein</topology>
    </subcellularLocation>
</comment>
<keyword evidence="26" id="KW-1185">Reference proteome</keyword>
<keyword evidence="17" id="KW-0464">Manganese</keyword>
<protein>
    <recommendedName>
        <fullName evidence="18">Glycoprotein-N-acetylgalactosamine 3-beta-galactosyltransferase 1</fullName>
        <ecNumber evidence="6">2.4.1.122</ecNumber>
    </recommendedName>
    <alternativeName>
        <fullName evidence="20">Core 1 O-glycan T-synthase</fullName>
    </alternativeName>
    <alternativeName>
        <fullName evidence="21">Core 1 UDP-galactose:N-acetylgalactosamine-alpha-R beta 1,3-galactosyltransferase 1</fullName>
    </alternativeName>
    <alternativeName>
        <fullName evidence="19">Core 1 beta1,3-galactosyltransferase 1</fullName>
    </alternativeName>
</protein>
<dbReference type="GO" id="GO:0030145">
    <property type="term" value="F:manganese ion binding"/>
    <property type="evidence" value="ECO:0007669"/>
    <property type="project" value="UniProtKB-ARBA"/>
</dbReference>
<comment type="pathway">
    <text evidence="3">Protein modification; protein glycosylation.</text>
</comment>
<evidence type="ECO:0000256" key="15">
    <source>
        <dbReference type="ARBA" id="ARBA00023157"/>
    </source>
</evidence>
<evidence type="ECO:0000256" key="5">
    <source>
        <dbReference type="ARBA" id="ARBA00011748"/>
    </source>
</evidence>
<evidence type="ECO:0000313" key="25">
    <source>
        <dbReference type="EMBL" id="KAG5668500.1"/>
    </source>
</evidence>
<dbReference type="InterPro" id="IPR003378">
    <property type="entry name" value="Fringe-like_glycosylTrfase"/>
</dbReference>
<evidence type="ECO:0000256" key="2">
    <source>
        <dbReference type="ARBA" id="ARBA00004606"/>
    </source>
</evidence>